<dbReference type="GO" id="GO:0016603">
    <property type="term" value="F:glutaminyl-peptide cyclotransferase activity"/>
    <property type="evidence" value="ECO:0007669"/>
    <property type="project" value="InterPro"/>
</dbReference>
<gene>
    <name evidence="3" type="ORF">OAUR00152_LOCUS15046</name>
</gene>
<feature type="transmembrane region" description="Helical" evidence="2">
    <location>
        <begin position="61"/>
        <end position="84"/>
    </location>
</feature>
<keyword evidence="2" id="KW-0812">Transmembrane</keyword>
<evidence type="ECO:0000256" key="2">
    <source>
        <dbReference type="SAM" id="Phobius"/>
    </source>
</evidence>
<dbReference type="InterPro" id="IPR011044">
    <property type="entry name" value="Quino_amine_DH_bsu"/>
</dbReference>
<reference evidence="3" key="1">
    <citation type="submission" date="2021-01" db="EMBL/GenBank/DDBJ databases">
        <authorList>
            <person name="Corre E."/>
            <person name="Pelletier E."/>
            <person name="Niang G."/>
            <person name="Scheremetjew M."/>
            <person name="Finn R."/>
            <person name="Kale V."/>
            <person name="Holt S."/>
            <person name="Cochrane G."/>
            <person name="Meng A."/>
            <person name="Brown T."/>
            <person name="Cohen L."/>
        </authorList>
    </citation>
    <scope>NUCLEOTIDE SEQUENCE</scope>
    <source>
        <strain evidence="3">Isolate 1302-5</strain>
    </source>
</reference>
<feature type="compositionally biased region" description="Basic and acidic residues" evidence="1">
    <location>
        <begin position="28"/>
        <end position="38"/>
    </location>
</feature>
<evidence type="ECO:0008006" key="4">
    <source>
        <dbReference type="Google" id="ProtNLM"/>
    </source>
</evidence>
<sequence length="357" mass="39381">MPYSDVPNADPAAVTGEGGEMDGIEMQPRCEDRGEVNEGKGGGWRSMPTATETPLPGRARWVFPVAICAAASVAASVAAAFVFLAPTWRSGGISGGGTEGEGLQQTPEPPGYLAIPNATLGDGPRFEVLSSMPHDPTSFTQGLTYADGILYESTGLNRHSKVRRVDPSTGKVLQSVDMEDKYFGEGMAYHDGKLIQITWKKNTGFVYNALTLEILRTFTYDTTKREGWGITHQPEKKRFIVSDGSAYLHFWDEDTLEDLGGKVKVKRQNGRDAINLNELEYWRGKVLANVWYEDTILVIDADTGKVESEFDFSTLKSKSNRRKENADVLNGISISEEEDVLLVTGKLWNTIYRVRLL</sequence>
<proteinExistence type="predicted"/>
<dbReference type="AlphaFoldDB" id="A0A7S4IT15"/>
<name>A0A7S4IT15_9STRA</name>
<evidence type="ECO:0000256" key="1">
    <source>
        <dbReference type="SAM" id="MobiDB-lite"/>
    </source>
</evidence>
<dbReference type="EMBL" id="HBKQ01022152">
    <property type="protein sequence ID" value="CAE2238980.1"/>
    <property type="molecule type" value="Transcribed_RNA"/>
</dbReference>
<dbReference type="SUPFAM" id="SSF50969">
    <property type="entry name" value="YVTN repeat-like/Quinoprotein amine dehydrogenase"/>
    <property type="match status" value="1"/>
</dbReference>
<dbReference type="PANTHER" id="PTHR31270">
    <property type="entry name" value="GLUTAMINYL-PEPTIDE CYCLOTRANSFERASE"/>
    <property type="match status" value="1"/>
</dbReference>
<dbReference type="Pfam" id="PF05096">
    <property type="entry name" value="Glu_cyclase_2"/>
    <property type="match status" value="1"/>
</dbReference>
<evidence type="ECO:0000313" key="3">
    <source>
        <dbReference type="EMBL" id="CAE2238980.1"/>
    </source>
</evidence>
<dbReference type="Gene3D" id="2.130.10.10">
    <property type="entry name" value="YVTN repeat-like/Quinoprotein amine dehydrogenase"/>
    <property type="match status" value="1"/>
</dbReference>
<organism evidence="3">
    <name type="scientific">Odontella aurita</name>
    <dbReference type="NCBI Taxonomy" id="265563"/>
    <lineage>
        <taxon>Eukaryota</taxon>
        <taxon>Sar</taxon>
        <taxon>Stramenopiles</taxon>
        <taxon>Ochrophyta</taxon>
        <taxon>Bacillariophyta</taxon>
        <taxon>Mediophyceae</taxon>
        <taxon>Biddulphiophycidae</taxon>
        <taxon>Eupodiscales</taxon>
        <taxon>Odontellaceae</taxon>
        <taxon>Odontella</taxon>
    </lineage>
</organism>
<dbReference type="InterPro" id="IPR015943">
    <property type="entry name" value="WD40/YVTN_repeat-like_dom_sf"/>
</dbReference>
<feature type="region of interest" description="Disordered" evidence="1">
    <location>
        <begin position="1"/>
        <end position="50"/>
    </location>
</feature>
<protein>
    <recommendedName>
        <fullName evidence="4">Glutamine cyclotransferase</fullName>
    </recommendedName>
</protein>
<accession>A0A7S4IT15</accession>
<keyword evidence="2" id="KW-1133">Transmembrane helix</keyword>
<keyword evidence="2" id="KW-0472">Membrane</keyword>
<dbReference type="InterPro" id="IPR007788">
    <property type="entry name" value="QCT"/>
</dbReference>
<dbReference type="PANTHER" id="PTHR31270:SF1">
    <property type="entry name" value="GLUTAMINYL-PEPTIDE CYCLOTRANSFERASE"/>
    <property type="match status" value="1"/>
</dbReference>